<gene>
    <name evidence="2" type="ORF">AN215_15420</name>
</gene>
<evidence type="ECO:0000313" key="2">
    <source>
        <dbReference type="EMBL" id="OEU87732.1"/>
    </source>
</evidence>
<dbReference type="AlphaFoldDB" id="A0A1E7JJD2"/>
<organism evidence="2 3">
    <name type="scientific">Streptomyces abyssalis</name>
    <dbReference type="NCBI Taxonomy" id="933944"/>
    <lineage>
        <taxon>Bacteria</taxon>
        <taxon>Bacillati</taxon>
        <taxon>Actinomycetota</taxon>
        <taxon>Actinomycetes</taxon>
        <taxon>Kitasatosporales</taxon>
        <taxon>Streptomycetaceae</taxon>
        <taxon>Streptomyces</taxon>
    </lineage>
</organism>
<keyword evidence="1" id="KW-0472">Membrane</keyword>
<sequence length="94" mass="9911">MVELRDLGSQEDAQDGYRRRLTYNLWGLAGALWLFVVIAAAKGIFSAGLLLLALVLTGGAAICGTGRRLGSTWMSLAGAMSLIGLVLIGVFDIL</sequence>
<keyword evidence="1" id="KW-1133">Transmembrane helix</keyword>
<feature type="transmembrane region" description="Helical" evidence="1">
    <location>
        <begin position="47"/>
        <end position="66"/>
    </location>
</feature>
<accession>A0A1E7JJD2</accession>
<protein>
    <submittedName>
        <fullName evidence="2">Uncharacterized protein</fullName>
    </submittedName>
</protein>
<name>A0A1E7JJD2_9ACTN</name>
<dbReference type="EMBL" id="LJGT01000040">
    <property type="protein sequence ID" value="OEU87732.1"/>
    <property type="molecule type" value="Genomic_DNA"/>
</dbReference>
<evidence type="ECO:0000256" key="1">
    <source>
        <dbReference type="SAM" id="Phobius"/>
    </source>
</evidence>
<proteinExistence type="predicted"/>
<reference evidence="2 3" key="1">
    <citation type="journal article" date="2016" name="Front. Microbiol.">
        <title>Comparative Genomics Analysis of Streptomyces Species Reveals Their Adaptation to the Marine Environment and Their Diversity at the Genomic Level.</title>
        <authorList>
            <person name="Tian X."/>
            <person name="Zhang Z."/>
            <person name="Yang T."/>
            <person name="Chen M."/>
            <person name="Li J."/>
            <person name="Chen F."/>
            <person name="Yang J."/>
            <person name="Li W."/>
            <person name="Zhang B."/>
            <person name="Zhang Z."/>
            <person name="Wu J."/>
            <person name="Zhang C."/>
            <person name="Long L."/>
            <person name="Xiao J."/>
        </authorList>
    </citation>
    <scope>NUCLEOTIDE SEQUENCE [LARGE SCALE GENOMIC DNA]</scope>
    <source>
        <strain evidence="2 3">SCSIO 10390</strain>
    </source>
</reference>
<feature type="transmembrane region" description="Helical" evidence="1">
    <location>
        <begin position="73"/>
        <end position="91"/>
    </location>
</feature>
<comment type="caution">
    <text evidence="2">The sequence shown here is derived from an EMBL/GenBank/DDBJ whole genome shotgun (WGS) entry which is preliminary data.</text>
</comment>
<dbReference type="Proteomes" id="UP000176087">
    <property type="component" value="Unassembled WGS sequence"/>
</dbReference>
<keyword evidence="1" id="KW-0812">Transmembrane</keyword>
<feature type="transmembrane region" description="Helical" evidence="1">
    <location>
        <begin position="21"/>
        <end position="41"/>
    </location>
</feature>
<evidence type="ECO:0000313" key="3">
    <source>
        <dbReference type="Proteomes" id="UP000176087"/>
    </source>
</evidence>
<keyword evidence="3" id="KW-1185">Reference proteome</keyword>